<dbReference type="STRING" id="686340.Metal_0314"/>
<feature type="transmembrane region" description="Helical" evidence="2">
    <location>
        <begin position="178"/>
        <end position="199"/>
    </location>
</feature>
<dbReference type="PANTHER" id="PTHR30576">
    <property type="entry name" value="COLANIC BIOSYNTHESIS UDP-GLUCOSE LIPID CARRIER TRANSFERASE"/>
    <property type="match status" value="1"/>
</dbReference>
<dbReference type="RefSeq" id="WP_005368942.1">
    <property type="nucleotide sequence ID" value="NZ_CM001475.1"/>
</dbReference>
<evidence type="ECO:0000313" key="5">
    <source>
        <dbReference type="Proteomes" id="UP000005090"/>
    </source>
</evidence>
<organism evidence="4 5">
    <name type="scientific">Methylomicrobium album BG8</name>
    <dbReference type="NCBI Taxonomy" id="686340"/>
    <lineage>
        <taxon>Bacteria</taxon>
        <taxon>Pseudomonadati</taxon>
        <taxon>Pseudomonadota</taxon>
        <taxon>Gammaproteobacteria</taxon>
        <taxon>Methylococcales</taxon>
        <taxon>Methylococcaceae</taxon>
        <taxon>Methylomicrobium</taxon>
    </lineage>
</organism>
<dbReference type="SUPFAM" id="SSF55073">
    <property type="entry name" value="Nucleotide cyclase"/>
    <property type="match status" value="1"/>
</dbReference>
<keyword evidence="2" id="KW-1133">Transmembrane helix</keyword>
<gene>
    <name evidence="4" type="ORF">Metal_0314</name>
</gene>
<evidence type="ECO:0000313" key="4">
    <source>
        <dbReference type="EMBL" id="EIC28173.1"/>
    </source>
</evidence>
<keyword evidence="5" id="KW-1185">Reference proteome</keyword>
<dbReference type="InterPro" id="IPR003362">
    <property type="entry name" value="Bact_transf"/>
</dbReference>
<proteinExistence type="inferred from homology"/>
<feature type="domain" description="Bacterial sugar transferase" evidence="3">
    <location>
        <begin position="173"/>
        <end position="373"/>
    </location>
</feature>
<dbReference type="GO" id="GO:0016780">
    <property type="term" value="F:phosphotransferase activity, for other substituted phosphate groups"/>
    <property type="evidence" value="ECO:0007669"/>
    <property type="project" value="TreeGrafter"/>
</dbReference>
<dbReference type="PANTHER" id="PTHR30576:SF10">
    <property type="entry name" value="SLL5057 PROTEIN"/>
    <property type="match status" value="1"/>
</dbReference>
<dbReference type="Pfam" id="PF02397">
    <property type="entry name" value="Bac_transf"/>
    <property type="match status" value="1"/>
</dbReference>
<dbReference type="InterPro" id="IPR029787">
    <property type="entry name" value="Nucleotide_cyclase"/>
</dbReference>
<protein>
    <submittedName>
        <fullName evidence="4">Glycosyl transferase possibly involved in lipopolysaccharide synthesis</fullName>
    </submittedName>
</protein>
<evidence type="ECO:0000256" key="1">
    <source>
        <dbReference type="ARBA" id="ARBA00006464"/>
    </source>
</evidence>
<reference evidence="4 5" key="1">
    <citation type="journal article" date="2013" name="Genome Announc.">
        <title>Genome Sequence of the Obligate Gammaproteobacterial Methanotroph Methylomicrobium album Strain BG8.</title>
        <authorList>
            <person name="Kits K.D."/>
            <person name="Kalyuzhnaya M.G."/>
            <person name="Klotz M.G."/>
            <person name="Jetten M.S."/>
            <person name="Op den Camp H.J."/>
            <person name="Vuilleumier S."/>
            <person name="Bringel F."/>
            <person name="Dispirito A.A."/>
            <person name="Murrell J.C."/>
            <person name="Bruce D."/>
            <person name="Cheng J.F."/>
            <person name="Copeland A."/>
            <person name="Goodwin L."/>
            <person name="Hauser L."/>
            <person name="Lajus A."/>
            <person name="Land M.L."/>
            <person name="Lapidus A."/>
            <person name="Lucas S."/>
            <person name="Medigue C."/>
            <person name="Pitluck S."/>
            <person name="Woyke T."/>
            <person name="Zeytun A."/>
            <person name="Stein L.Y."/>
        </authorList>
    </citation>
    <scope>NUCLEOTIDE SEQUENCE [LARGE SCALE GENOMIC DNA]</scope>
    <source>
        <strain evidence="4 5">BG8</strain>
    </source>
</reference>
<name>H8GLX7_METAL</name>
<dbReference type="Proteomes" id="UP000005090">
    <property type="component" value="Chromosome"/>
</dbReference>
<keyword evidence="4" id="KW-0808">Transferase</keyword>
<sequence length="379" mass="43471">MKMKEKRESFQVESVLSPDIPNNLKPNPVDYSEIFYNSFFIDQLRLEKLRAQRAKSKLSIIMLTLDQEKEDKFIDRMALLNTVRAKTRATDICGLVSEKNLGVLLPDTDEKGAKEICEKLIHEYRDLPVSFTLSTYPDHIFESLAKEGCIRPDAFPFALEEVRGPSWIELSLKRGLDIAGSIIGILAFMPVMLMTALVIKATSPGPVIFRQARLGKQGIPFTFYKFRSMYTNTDDQIHREYIRDLIGGNHEKVNQGDGETPFFKIRSDPRITPVGKFIRKTSIDELPQFFNVLKGDMSLVGPRPPLAYEAEKYQAWHLRRILEMKPGITGLWQVEGRSKTDWDDTVRLDIRYLQNWSLLFDLKLLIKTIGEVLRGRGAV</sequence>
<dbReference type="AlphaFoldDB" id="H8GLX7"/>
<dbReference type="HOGENOM" id="CLU_024920_6_0_6"/>
<dbReference type="eggNOG" id="COG2148">
    <property type="taxonomic scope" value="Bacteria"/>
</dbReference>
<comment type="similarity">
    <text evidence="1">Belongs to the bacterial sugar transferase family.</text>
</comment>
<evidence type="ECO:0000256" key="2">
    <source>
        <dbReference type="SAM" id="Phobius"/>
    </source>
</evidence>
<accession>H8GLX7</accession>
<keyword evidence="2" id="KW-0472">Membrane</keyword>
<keyword evidence="2" id="KW-0812">Transmembrane</keyword>
<evidence type="ECO:0000259" key="3">
    <source>
        <dbReference type="Pfam" id="PF02397"/>
    </source>
</evidence>
<dbReference type="EMBL" id="CM001475">
    <property type="protein sequence ID" value="EIC28173.1"/>
    <property type="molecule type" value="Genomic_DNA"/>
</dbReference>